<gene>
    <name evidence="1" type="primary">lodB</name>
    <name evidence="1" type="ORF">JHD44_00155</name>
</gene>
<dbReference type="Proteomes" id="UP000598488">
    <property type="component" value="Unassembled WGS sequence"/>
</dbReference>
<organism evidence="1 2">
    <name type="scientific">Marinomonas ostreistagni</name>
    <dbReference type="NCBI Taxonomy" id="359209"/>
    <lineage>
        <taxon>Bacteria</taxon>
        <taxon>Pseudomonadati</taxon>
        <taxon>Pseudomonadota</taxon>
        <taxon>Gammaproteobacteria</taxon>
        <taxon>Oceanospirillales</taxon>
        <taxon>Oceanospirillaceae</taxon>
        <taxon>Marinomonas</taxon>
    </lineage>
</organism>
<dbReference type="PANTHER" id="PTHR43747:SF1">
    <property type="entry name" value="SLR1998 PROTEIN"/>
    <property type="match status" value="1"/>
</dbReference>
<evidence type="ECO:0000313" key="2">
    <source>
        <dbReference type="Proteomes" id="UP000598488"/>
    </source>
</evidence>
<comment type="caution">
    <text evidence="1">The sequence shown here is derived from an EMBL/GenBank/DDBJ whole genome shotgun (WGS) entry which is preliminary data.</text>
</comment>
<accession>A0ABS0Z5Z3</accession>
<evidence type="ECO:0000313" key="1">
    <source>
        <dbReference type="EMBL" id="MBJ7549080.1"/>
    </source>
</evidence>
<dbReference type="NCBIfam" id="NF038171">
    <property type="entry name" value="maturase_LodB"/>
    <property type="match status" value="1"/>
</dbReference>
<reference evidence="1 2" key="1">
    <citation type="submission" date="2020-12" db="EMBL/GenBank/DDBJ databases">
        <title>Comparative genome analysis of fungal antagonists Marinomonas ostreistagni 398 and M. spartinae 468.</title>
        <authorList>
            <person name="Fields J.L."/>
            <person name="Mavrodi O.V."/>
            <person name="Biber P.D."/>
            <person name="Indest K.J."/>
            <person name="Mavrodi D.V."/>
        </authorList>
    </citation>
    <scope>NUCLEOTIDE SEQUENCE [LARGE SCALE GENOMIC DNA]</scope>
    <source>
        <strain evidence="1 2">USM7</strain>
    </source>
</reference>
<dbReference type="RefSeq" id="WP_199459894.1">
    <property type="nucleotide sequence ID" value="NZ_JAEMUH010000001.1"/>
</dbReference>
<protein>
    <submittedName>
        <fullName evidence="1">Lysine-epsilon-oxidase maturase LodB</fullName>
    </submittedName>
</protein>
<name>A0ABS0Z5Z3_9GAMM</name>
<dbReference type="InterPro" id="IPR050816">
    <property type="entry name" value="Flavin-dep_Halogenase_NPB"/>
</dbReference>
<dbReference type="Gene3D" id="3.50.50.60">
    <property type="entry name" value="FAD/NAD(P)-binding domain"/>
    <property type="match status" value="1"/>
</dbReference>
<keyword evidence="2" id="KW-1185">Reference proteome</keyword>
<dbReference type="PANTHER" id="PTHR43747">
    <property type="entry name" value="FAD-BINDING PROTEIN"/>
    <property type="match status" value="1"/>
</dbReference>
<dbReference type="Gene3D" id="3.30.9.100">
    <property type="match status" value="1"/>
</dbReference>
<dbReference type="EMBL" id="JAEMUH010000001">
    <property type="protein sequence ID" value="MBJ7549080.1"/>
    <property type="molecule type" value="Genomic_DNA"/>
</dbReference>
<dbReference type="SUPFAM" id="SSF51905">
    <property type="entry name" value="FAD/NAD(P)-binding domain"/>
    <property type="match status" value="1"/>
</dbReference>
<proteinExistence type="predicted"/>
<dbReference type="InterPro" id="IPR006905">
    <property type="entry name" value="Flavin_halogenase"/>
</dbReference>
<sequence>MTSATVHETEVLVVGAGPSGCATALSLLNYSGLQEGAVFVVEQSDLGRVRVGEQVSPTLFKFLDYLKLSNEEFIRETCRPSFNGVSYWGSTSANTRESVFTADDTTYQLDREEFDLALIKKVSDLGGVVLPRTRVKSVIRTDDQRWSVELHHPEQGIFHVLADYLVDATGRNASIARQLGIELEKKDNLVGVGCFLSAPEEPGEPFGHVLESCEFGWWYCAHLPNNQMVVSLFADAGLVSSEHLGKIQPWLSYLADTSHLKRYVSGAKVCSEKPWVRNAGSQRLLGHWPDNFIAVGEAACAFDPISSMGIGFAISSGCQAAIAIMAQQKVPTTGAIELYRSDLERIFSEYLETCRTIYSKEKRWEDSEFWLNRAS</sequence>
<dbReference type="Pfam" id="PF04820">
    <property type="entry name" value="Trp_halogenase"/>
    <property type="match status" value="2"/>
</dbReference>
<dbReference type="InterPro" id="IPR036188">
    <property type="entry name" value="FAD/NAD-bd_sf"/>
</dbReference>
<dbReference type="PRINTS" id="PR00420">
    <property type="entry name" value="RNGMNOXGNASE"/>
</dbReference>